<feature type="transmembrane region" description="Helical" evidence="1">
    <location>
        <begin position="89"/>
        <end position="106"/>
    </location>
</feature>
<keyword evidence="1" id="KW-1133">Transmembrane helix</keyword>
<feature type="transmembrane region" description="Helical" evidence="1">
    <location>
        <begin position="214"/>
        <end position="237"/>
    </location>
</feature>
<evidence type="ECO:0000256" key="1">
    <source>
        <dbReference type="SAM" id="Phobius"/>
    </source>
</evidence>
<feature type="domain" description="Urease accessory protein UreH-like transmembrane" evidence="2">
    <location>
        <begin position="9"/>
        <end position="229"/>
    </location>
</feature>
<feature type="transmembrane region" description="Helical" evidence="1">
    <location>
        <begin position="183"/>
        <end position="207"/>
    </location>
</feature>
<evidence type="ECO:0000313" key="3">
    <source>
        <dbReference type="EMBL" id="CAG9181004.1"/>
    </source>
</evidence>
<dbReference type="RefSeq" id="WP_224081834.1">
    <property type="nucleotide sequence ID" value="NZ_CAJZAI010000013.1"/>
</dbReference>
<dbReference type="PANTHER" id="PTHR42208">
    <property type="entry name" value="HEAVY METAL TRANSPORTER-RELATED"/>
    <property type="match status" value="1"/>
</dbReference>
<dbReference type="InterPro" id="IPR039447">
    <property type="entry name" value="UreH-like_TM_dom"/>
</dbReference>
<organism evidence="3 4">
    <name type="scientific">Cupriavidus laharis</name>
    <dbReference type="NCBI Taxonomy" id="151654"/>
    <lineage>
        <taxon>Bacteria</taxon>
        <taxon>Pseudomonadati</taxon>
        <taxon>Pseudomonadota</taxon>
        <taxon>Betaproteobacteria</taxon>
        <taxon>Burkholderiales</taxon>
        <taxon>Burkholderiaceae</taxon>
        <taxon>Cupriavidus</taxon>
    </lineage>
</organism>
<feature type="transmembrane region" description="Helical" evidence="1">
    <location>
        <begin position="54"/>
        <end position="77"/>
    </location>
</feature>
<sequence>MTFGVLISVFTLALLGGFHCAAMCGGVALAVEQRAAGVPVTVVRRPQDWLVELVVMHAGRISMYMLLGALLGAVGATAWRQDYLPVQRWLFGAGSAMLLLSGWRLIRGEAFSIMWLERLAARAGNGISAGLARLGGKAPAVIGRHGGLARRYGMGLAWGLVPCGMVYGALALALLAGNAPSGALVMGAFGLGTLPNLLALSSFSGLLRAWSRRIWVRVGAGLAVMVFGALGVGRAVLLPHSLAEHGFCLVF</sequence>
<accession>A0ABM8XLC8</accession>
<dbReference type="Proteomes" id="UP000727654">
    <property type="component" value="Unassembled WGS sequence"/>
</dbReference>
<feature type="transmembrane region" description="Helical" evidence="1">
    <location>
        <begin position="155"/>
        <end position="177"/>
    </location>
</feature>
<evidence type="ECO:0000259" key="2">
    <source>
        <dbReference type="Pfam" id="PF13386"/>
    </source>
</evidence>
<proteinExistence type="predicted"/>
<dbReference type="Pfam" id="PF13386">
    <property type="entry name" value="DsbD_2"/>
    <property type="match status" value="1"/>
</dbReference>
<protein>
    <recommendedName>
        <fullName evidence="2">Urease accessory protein UreH-like transmembrane domain-containing protein</fullName>
    </recommendedName>
</protein>
<reference evidence="3 4" key="1">
    <citation type="submission" date="2021-08" db="EMBL/GenBank/DDBJ databases">
        <authorList>
            <person name="Peeters C."/>
        </authorList>
    </citation>
    <scope>NUCLEOTIDE SEQUENCE [LARGE SCALE GENOMIC DNA]</scope>
    <source>
        <strain evidence="3 4">LMG 23992</strain>
    </source>
</reference>
<keyword evidence="4" id="KW-1185">Reference proteome</keyword>
<dbReference type="PANTHER" id="PTHR42208:SF1">
    <property type="entry name" value="HEAVY METAL TRANSPORTER"/>
    <property type="match status" value="1"/>
</dbReference>
<keyword evidence="1" id="KW-0472">Membrane</keyword>
<evidence type="ECO:0000313" key="4">
    <source>
        <dbReference type="Proteomes" id="UP000727654"/>
    </source>
</evidence>
<keyword evidence="1" id="KW-0812">Transmembrane</keyword>
<gene>
    <name evidence="3" type="ORF">LMG23992_04363</name>
</gene>
<name>A0ABM8XLC8_9BURK</name>
<comment type="caution">
    <text evidence="3">The sequence shown here is derived from an EMBL/GenBank/DDBJ whole genome shotgun (WGS) entry which is preliminary data.</text>
</comment>
<dbReference type="EMBL" id="CAJZAI010000013">
    <property type="protein sequence ID" value="CAG9181004.1"/>
    <property type="molecule type" value="Genomic_DNA"/>
</dbReference>